<evidence type="ECO:0000313" key="2">
    <source>
        <dbReference type="Proteomes" id="UP000245934"/>
    </source>
</evidence>
<dbReference type="Proteomes" id="UP000245934">
    <property type="component" value="Unassembled WGS sequence"/>
</dbReference>
<sequence length="65" mass="7564">MRCLTFAGDLRDRGTSVSFICREHDRYLYDHIEGQEFIVRRLRKGADPISLSPAFNPYYGPWLGV</sequence>
<comment type="caution">
    <text evidence="1">The sequence shown here is derived from an EMBL/GenBank/DDBJ whole genome shotgun (WGS) entry which is preliminary data.</text>
</comment>
<reference evidence="1 2" key="1">
    <citation type="submission" date="2018-05" db="EMBL/GenBank/DDBJ databases">
        <title>Draft genome of Methanospirillum stamsii Pt1.</title>
        <authorList>
            <person name="Dueholm M.S."/>
            <person name="Nielsen P.H."/>
            <person name="Bakmann L.F."/>
            <person name="Otzen D.E."/>
        </authorList>
    </citation>
    <scope>NUCLEOTIDE SEQUENCE [LARGE SCALE GENOMIC DNA]</scope>
    <source>
        <strain evidence="1 2">Pt1</strain>
    </source>
</reference>
<keyword evidence="2" id="KW-1185">Reference proteome</keyword>
<organism evidence="1 2">
    <name type="scientific">Methanospirillum stamsii</name>
    <dbReference type="NCBI Taxonomy" id="1277351"/>
    <lineage>
        <taxon>Archaea</taxon>
        <taxon>Methanobacteriati</taxon>
        <taxon>Methanobacteriota</taxon>
        <taxon>Stenosarchaea group</taxon>
        <taxon>Methanomicrobia</taxon>
        <taxon>Methanomicrobiales</taxon>
        <taxon>Methanospirillaceae</taxon>
        <taxon>Methanospirillum</taxon>
    </lineage>
</organism>
<dbReference type="GeneID" id="97609316"/>
<gene>
    <name evidence="1" type="ORF">DLD82_17330</name>
</gene>
<dbReference type="RefSeq" id="WP_109942394.1">
    <property type="nucleotide sequence ID" value="NZ_CP176366.1"/>
</dbReference>
<evidence type="ECO:0000313" key="1">
    <source>
        <dbReference type="EMBL" id="PWR69635.1"/>
    </source>
</evidence>
<proteinExistence type="predicted"/>
<name>A0A2V2MU10_9EURY</name>
<protein>
    <submittedName>
        <fullName evidence="1">Uncharacterized protein</fullName>
    </submittedName>
</protein>
<accession>A0A2V2MU10</accession>
<dbReference type="AlphaFoldDB" id="A0A2V2MU10"/>
<dbReference type="EMBL" id="QGMZ01000058">
    <property type="protein sequence ID" value="PWR69635.1"/>
    <property type="molecule type" value="Genomic_DNA"/>
</dbReference>